<protein>
    <submittedName>
        <fullName evidence="1">Uncharacterized protein</fullName>
    </submittedName>
</protein>
<dbReference type="RefSeq" id="WP_220565973.1">
    <property type="nucleotide sequence ID" value="NZ_CP074136.1"/>
</dbReference>
<keyword evidence="2" id="KW-1185">Reference proteome</keyword>
<reference evidence="2" key="1">
    <citation type="submission" date="2021-05" db="EMBL/GenBank/DDBJ databases">
        <title>Direct Submission.</title>
        <authorList>
            <person name="Li K."/>
            <person name="Gao J."/>
        </authorList>
    </citation>
    <scope>NUCLEOTIDE SEQUENCE [LARGE SCALE GENOMIC DNA]</scope>
    <source>
        <strain evidence="2">Mg02</strain>
        <plasmid evidence="2">unnamed4</plasmid>
    </source>
</reference>
<proteinExistence type="predicted"/>
<accession>A0A975QCI9</accession>
<sequence length="187" mass="19360">MSGPVTASAPDPGGAPAGELGDIGRSLLASIGQIADLHPAAVGERYGSAQALVLDQGRAWRPVPLPEDLEDWRGYPGHCYEFAAHLADAVDGLVYVEGYATPFAGSTWAFPHAWAGRLSDGAALDPTWPEPGTAYYGIPLTAAYRRDAPRALGAQALLVEMLPRPVRTAGLPAGAVATGADESVCGR</sequence>
<gene>
    <name evidence="1" type="ORF">KGD84_33145</name>
</gene>
<dbReference type="EMBL" id="CP074136">
    <property type="protein sequence ID" value="QUX26547.1"/>
    <property type="molecule type" value="Genomic_DNA"/>
</dbReference>
<dbReference type="Proteomes" id="UP000676079">
    <property type="component" value="Plasmid unnamed4"/>
</dbReference>
<name>A0A975QCI9_9ACTN</name>
<organism evidence="1 2">
    <name type="scientific">Nocardiopsis changdeensis</name>
    <dbReference type="NCBI Taxonomy" id="2831969"/>
    <lineage>
        <taxon>Bacteria</taxon>
        <taxon>Bacillati</taxon>
        <taxon>Actinomycetota</taxon>
        <taxon>Actinomycetes</taxon>
        <taxon>Streptosporangiales</taxon>
        <taxon>Nocardiopsidaceae</taxon>
        <taxon>Nocardiopsis</taxon>
    </lineage>
</organism>
<keyword evidence="1" id="KW-0614">Plasmid</keyword>
<evidence type="ECO:0000313" key="1">
    <source>
        <dbReference type="EMBL" id="QUX26547.1"/>
    </source>
</evidence>
<geneLocation type="plasmid" evidence="1 2">
    <name>unnamed4</name>
</geneLocation>
<evidence type="ECO:0000313" key="2">
    <source>
        <dbReference type="Proteomes" id="UP000676079"/>
    </source>
</evidence>